<evidence type="ECO:0000259" key="1">
    <source>
        <dbReference type="Pfam" id="PF00561"/>
    </source>
</evidence>
<dbReference type="RefSeq" id="WP_379526596.1">
    <property type="nucleotide sequence ID" value="NZ_JBHSBI010000002.1"/>
</dbReference>
<name>A0ABV8G012_9ACTN</name>
<dbReference type="GO" id="GO:0016787">
    <property type="term" value="F:hydrolase activity"/>
    <property type="evidence" value="ECO:0007669"/>
    <property type="project" value="UniProtKB-KW"/>
</dbReference>
<dbReference type="PRINTS" id="PR00111">
    <property type="entry name" value="ABHYDROLASE"/>
</dbReference>
<accession>A0ABV8G012</accession>
<organism evidence="2 3">
    <name type="scientific">Nonomuraea purpurea</name>
    <dbReference type="NCBI Taxonomy" id="1849276"/>
    <lineage>
        <taxon>Bacteria</taxon>
        <taxon>Bacillati</taxon>
        <taxon>Actinomycetota</taxon>
        <taxon>Actinomycetes</taxon>
        <taxon>Streptosporangiales</taxon>
        <taxon>Streptosporangiaceae</taxon>
        <taxon>Nonomuraea</taxon>
    </lineage>
</organism>
<dbReference type="PANTHER" id="PTHR43798">
    <property type="entry name" value="MONOACYLGLYCEROL LIPASE"/>
    <property type="match status" value="1"/>
</dbReference>
<evidence type="ECO:0000313" key="3">
    <source>
        <dbReference type="Proteomes" id="UP001595851"/>
    </source>
</evidence>
<reference evidence="3" key="1">
    <citation type="journal article" date="2019" name="Int. J. Syst. Evol. Microbiol.">
        <title>The Global Catalogue of Microorganisms (GCM) 10K type strain sequencing project: providing services to taxonomists for standard genome sequencing and annotation.</title>
        <authorList>
            <consortium name="The Broad Institute Genomics Platform"/>
            <consortium name="The Broad Institute Genome Sequencing Center for Infectious Disease"/>
            <person name="Wu L."/>
            <person name="Ma J."/>
        </authorList>
    </citation>
    <scope>NUCLEOTIDE SEQUENCE [LARGE SCALE GENOMIC DNA]</scope>
    <source>
        <strain evidence="3">TBRC 1276</strain>
    </source>
</reference>
<gene>
    <name evidence="2" type="ORF">ACFOY2_04350</name>
</gene>
<dbReference type="InterPro" id="IPR029058">
    <property type="entry name" value="AB_hydrolase_fold"/>
</dbReference>
<protein>
    <submittedName>
        <fullName evidence="2">Alpha/beta fold hydrolase</fullName>
    </submittedName>
</protein>
<evidence type="ECO:0000313" key="2">
    <source>
        <dbReference type="EMBL" id="MFC4006439.1"/>
    </source>
</evidence>
<proteinExistence type="predicted"/>
<dbReference type="Gene3D" id="3.40.50.1820">
    <property type="entry name" value="alpha/beta hydrolase"/>
    <property type="match status" value="1"/>
</dbReference>
<keyword evidence="2" id="KW-0378">Hydrolase</keyword>
<feature type="domain" description="AB hydrolase-1" evidence="1">
    <location>
        <begin position="35"/>
        <end position="276"/>
    </location>
</feature>
<dbReference type="SUPFAM" id="SSF53474">
    <property type="entry name" value="alpha/beta-Hydrolases"/>
    <property type="match status" value="1"/>
</dbReference>
<dbReference type="InterPro" id="IPR050266">
    <property type="entry name" value="AB_hydrolase_sf"/>
</dbReference>
<comment type="caution">
    <text evidence="2">The sequence shown here is derived from an EMBL/GenBank/DDBJ whole genome shotgun (WGS) entry which is preliminary data.</text>
</comment>
<dbReference type="Pfam" id="PF00561">
    <property type="entry name" value="Abhydrolase_1"/>
    <property type="match status" value="1"/>
</dbReference>
<keyword evidence="3" id="KW-1185">Reference proteome</keyword>
<dbReference type="Proteomes" id="UP001595851">
    <property type="component" value="Unassembled WGS sequence"/>
</dbReference>
<sequence length="293" mass="31391">MTHLIPSGAREHHISTGAGRLRVLHADPAQPDAVPLVLIHGGGTDNAAISWYRLIEPLSADREVWAPDLPGFGGSIDAAPAGGPRELARVVAEAMTALGITQAVVAGVSMGGDIALNLALEHPRRVAGLILVAPGGLVPIFRNRTAHLGAWAAAQAPDWLLRPASRFANRFSGAAIRAIVKDPAALPAEVVDEFVREARKPRAGLGYARYNQATLGRRGMRNDLTDRVHEINAPTLIFHGQDDPIVDPTGSRRAADRMPHARLVTVPDCGHWAQLEAHDRFLAETQVFLDQFA</sequence>
<dbReference type="PANTHER" id="PTHR43798:SF33">
    <property type="entry name" value="HYDROLASE, PUTATIVE (AFU_ORTHOLOGUE AFUA_2G14860)-RELATED"/>
    <property type="match status" value="1"/>
</dbReference>
<dbReference type="EMBL" id="JBHSBI010000002">
    <property type="protein sequence ID" value="MFC4006439.1"/>
    <property type="molecule type" value="Genomic_DNA"/>
</dbReference>
<dbReference type="InterPro" id="IPR000073">
    <property type="entry name" value="AB_hydrolase_1"/>
</dbReference>